<sequence>MSVLNIILIILLLYLIVTIAVYFFQRKLLYHPSASPNFSQETTGLGLEHKFEKIKIKVNKDIYLNGWLHIKDIKKKTILFLHGNAGNLDNRIYKLNFLGNLDINFLIISWRGYSLSDGKPTEYGLYEDAKTAVNFLLNKGVLEQDIILYGESLGTAVAVEIGQNKDFAGIILEAPFTSMIDLGQKYYPFFPVRFLLKDKYESKNKIKNLKSPVLVLHGRKDKIVPFYMGEKIFEMAN</sequence>
<evidence type="ECO:0000259" key="2">
    <source>
        <dbReference type="Pfam" id="PF12697"/>
    </source>
</evidence>
<dbReference type="SUPFAM" id="SSF53474">
    <property type="entry name" value="alpha/beta-Hydrolases"/>
    <property type="match status" value="1"/>
</dbReference>
<feature type="domain" description="AB hydrolase-1" evidence="2">
    <location>
        <begin position="78"/>
        <end position="184"/>
    </location>
</feature>
<feature type="transmembrane region" description="Helical" evidence="1">
    <location>
        <begin position="6"/>
        <end position="24"/>
    </location>
</feature>
<dbReference type="EMBL" id="UINC01077313">
    <property type="protein sequence ID" value="SVC17324.1"/>
    <property type="molecule type" value="Genomic_DNA"/>
</dbReference>
<dbReference type="PANTHER" id="PTHR12277:SF81">
    <property type="entry name" value="PROTEIN ABHD13"/>
    <property type="match status" value="1"/>
</dbReference>
<dbReference type="InterPro" id="IPR000073">
    <property type="entry name" value="AB_hydrolase_1"/>
</dbReference>
<organism evidence="3">
    <name type="scientific">marine metagenome</name>
    <dbReference type="NCBI Taxonomy" id="408172"/>
    <lineage>
        <taxon>unclassified sequences</taxon>
        <taxon>metagenomes</taxon>
        <taxon>ecological metagenomes</taxon>
    </lineage>
</organism>
<dbReference type="Gene3D" id="3.40.50.1820">
    <property type="entry name" value="alpha/beta hydrolase"/>
    <property type="match status" value="1"/>
</dbReference>
<accession>A0A382JXU5</accession>
<keyword evidence="1" id="KW-0812">Transmembrane</keyword>
<keyword evidence="1" id="KW-0472">Membrane</keyword>
<keyword evidence="1" id="KW-1133">Transmembrane helix</keyword>
<name>A0A382JXU5_9ZZZZ</name>
<dbReference type="PANTHER" id="PTHR12277">
    <property type="entry name" value="ALPHA/BETA HYDROLASE DOMAIN-CONTAINING PROTEIN"/>
    <property type="match status" value="1"/>
</dbReference>
<gene>
    <name evidence="3" type="ORF">METZ01_LOCUS270178</name>
</gene>
<dbReference type="InterPro" id="IPR029058">
    <property type="entry name" value="AB_hydrolase_fold"/>
</dbReference>
<dbReference type="AlphaFoldDB" id="A0A382JXU5"/>
<evidence type="ECO:0000313" key="3">
    <source>
        <dbReference type="EMBL" id="SVC17324.1"/>
    </source>
</evidence>
<dbReference type="Pfam" id="PF12697">
    <property type="entry name" value="Abhydrolase_6"/>
    <property type="match status" value="1"/>
</dbReference>
<protein>
    <recommendedName>
        <fullName evidence="2">AB hydrolase-1 domain-containing protein</fullName>
    </recommendedName>
</protein>
<proteinExistence type="predicted"/>
<reference evidence="3" key="1">
    <citation type="submission" date="2018-05" db="EMBL/GenBank/DDBJ databases">
        <authorList>
            <person name="Lanie J.A."/>
            <person name="Ng W.-L."/>
            <person name="Kazmierczak K.M."/>
            <person name="Andrzejewski T.M."/>
            <person name="Davidsen T.M."/>
            <person name="Wayne K.J."/>
            <person name="Tettelin H."/>
            <person name="Glass J.I."/>
            <person name="Rusch D."/>
            <person name="Podicherti R."/>
            <person name="Tsui H.-C.T."/>
            <person name="Winkler M.E."/>
        </authorList>
    </citation>
    <scope>NUCLEOTIDE SEQUENCE</scope>
</reference>
<evidence type="ECO:0000256" key="1">
    <source>
        <dbReference type="SAM" id="Phobius"/>
    </source>
</evidence>
<feature type="non-terminal residue" evidence="3">
    <location>
        <position position="237"/>
    </location>
</feature>